<dbReference type="PANTHER" id="PTHR31017">
    <property type="entry name" value="LATE SECRETORY PATHWAY PROTEIN AVL9-RELATED"/>
    <property type="match status" value="1"/>
</dbReference>
<reference evidence="1 2" key="2">
    <citation type="submission" date="2018-11" db="EMBL/GenBank/DDBJ databases">
        <authorList>
            <consortium name="Pathogen Informatics"/>
        </authorList>
    </citation>
    <scope>NUCLEOTIDE SEQUENCE [LARGE SCALE GENOMIC DNA]</scope>
</reference>
<reference evidence="3" key="1">
    <citation type="submission" date="2016-06" db="UniProtKB">
        <authorList>
            <consortium name="WormBaseParasite"/>
        </authorList>
    </citation>
    <scope>IDENTIFICATION</scope>
</reference>
<dbReference type="GO" id="GO:0005737">
    <property type="term" value="C:cytoplasm"/>
    <property type="evidence" value="ECO:0007669"/>
    <property type="project" value="TreeGrafter"/>
</dbReference>
<protein>
    <submittedName>
        <fullName evidence="3">Lipocalin-like domain-containing protein</fullName>
    </submittedName>
</protein>
<proteinExistence type="predicted"/>
<dbReference type="WBParaSite" id="TCNE_0001966401-mRNA-1">
    <property type="protein sequence ID" value="TCNE_0001966401-mRNA-1"/>
    <property type="gene ID" value="TCNE_0001966401"/>
</dbReference>
<name>A0A183VFZ0_TOXCA</name>
<evidence type="ECO:0000313" key="3">
    <source>
        <dbReference type="WBParaSite" id="TCNE_0001966401-mRNA-1"/>
    </source>
</evidence>
<evidence type="ECO:0000313" key="1">
    <source>
        <dbReference type="EMBL" id="VDM50981.1"/>
    </source>
</evidence>
<dbReference type="Proteomes" id="UP000050794">
    <property type="component" value="Unassembled WGS sequence"/>
</dbReference>
<sequence length="158" mass="17356">MSHFAFIVGADVRFFERLLCGVVDWEGGDEWVRLQMRAYLLSLMATVRADLKEPLSDFNETFVGEWKLTNNYRIWSSGHYPDLASAVPGHPFAGGLGVSDVLLRVEHSIGGSEGGRRVVSAVTSTGKYFSDTGLKVKSSISSWLRGNNSNNNSSRPPS</sequence>
<organism evidence="2 3">
    <name type="scientific">Toxocara canis</name>
    <name type="common">Canine roundworm</name>
    <dbReference type="NCBI Taxonomy" id="6265"/>
    <lineage>
        <taxon>Eukaryota</taxon>
        <taxon>Metazoa</taxon>
        <taxon>Ecdysozoa</taxon>
        <taxon>Nematoda</taxon>
        <taxon>Chromadorea</taxon>
        <taxon>Rhabditida</taxon>
        <taxon>Spirurina</taxon>
        <taxon>Ascaridomorpha</taxon>
        <taxon>Ascaridoidea</taxon>
        <taxon>Toxocaridae</taxon>
        <taxon>Toxocara</taxon>
    </lineage>
</organism>
<accession>A0A183VFZ0</accession>
<dbReference type="EMBL" id="UYWY01027270">
    <property type="protein sequence ID" value="VDM50981.1"/>
    <property type="molecule type" value="Genomic_DNA"/>
</dbReference>
<dbReference type="AlphaFoldDB" id="A0A183VFZ0"/>
<dbReference type="InterPro" id="IPR051731">
    <property type="entry name" value="DENND11/AVL9_GEFs"/>
</dbReference>
<gene>
    <name evidence="1" type="ORF">TCNE_LOCUS19660</name>
</gene>
<dbReference type="PANTHER" id="PTHR31017:SF1">
    <property type="entry name" value="LATE SECRETORY PATHWAY PROTEIN AVL9 HOMOLOG"/>
    <property type="match status" value="1"/>
</dbReference>
<keyword evidence="2" id="KW-1185">Reference proteome</keyword>
<evidence type="ECO:0000313" key="2">
    <source>
        <dbReference type="Proteomes" id="UP000050794"/>
    </source>
</evidence>